<name>A0A8J8JSA4_9BACT</name>
<proteinExistence type="predicted"/>
<organism evidence="1 2">
    <name type="scientific">Limnovirga soli</name>
    <dbReference type="NCBI Taxonomy" id="2656915"/>
    <lineage>
        <taxon>Bacteria</taxon>
        <taxon>Pseudomonadati</taxon>
        <taxon>Bacteroidota</taxon>
        <taxon>Chitinophagia</taxon>
        <taxon>Chitinophagales</taxon>
        <taxon>Chitinophagaceae</taxon>
        <taxon>Limnovirga</taxon>
    </lineage>
</organism>
<protein>
    <submittedName>
        <fullName evidence="1">Uncharacterized protein</fullName>
    </submittedName>
</protein>
<dbReference type="EMBL" id="WHPF01000002">
    <property type="protein sequence ID" value="NNV54543.1"/>
    <property type="molecule type" value="Genomic_DNA"/>
</dbReference>
<accession>A0A8J8JSA4</accession>
<dbReference type="AlphaFoldDB" id="A0A8J8JSA4"/>
<sequence>MIEQLFKDVTDRLALQVPELRWIDLEFGQLEIPDEHYPVQFPCVLVDFPDIPFTDEGFGNQQGVVNIQLRLALDLYEDYHIVDGNDAPQRDTAFERLQIINKIHQALHWWEGDYFTPLSRILISSERRDDGLKVFTLVYVSQAKDDSAAKVYLERTDLTTIYVKS</sequence>
<dbReference type="RefSeq" id="WP_171606460.1">
    <property type="nucleotide sequence ID" value="NZ_WHPF01000002.1"/>
</dbReference>
<comment type="caution">
    <text evidence="1">The sequence shown here is derived from an EMBL/GenBank/DDBJ whole genome shotgun (WGS) entry which is preliminary data.</text>
</comment>
<dbReference type="Proteomes" id="UP000598971">
    <property type="component" value="Unassembled WGS sequence"/>
</dbReference>
<gene>
    <name evidence="1" type="ORF">GD597_03655</name>
</gene>
<keyword evidence="2" id="KW-1185">Reference proteome</keyword>
<reference evidence="1" key="1">
    <citation type="submission" date="2019-10" db="EMBL/GenBank/DDBJ databases">
        <title>Draft genome sequence of Panacibacter sp. KCS-6.</title>
        <authorList>
            <person name="Yim K.J."/>
        </authorList>
    </citation>
    <scope>NUCLEOTIDE SEQUENCE</scope>
    <source>
        <strain evidence="1">KCS-6</strain>
    </source>
</reference>
<evidence type="ECO:0000313" key="1">
    <source>
        <dbReference type="EMBL" id="NNV54543.1"/>
    </source>
</evidence>
<evidence type="ECO:0000313" key="2">
    <source>
        <dbReference type="Proteomes" id="UP000598971"/>
    </source>
</evidence>